<evidence type="ECO:0000256" key="1">
    <source>
        <dbReference type="SAM" id="Phobius"/>
    </source>
</evidence>
<gene>
    <name evidence="3" type="ORF">DW873_01095</name>
</gene>
<feature type="transmembrane region" description="Helical" evidence="1">
    <location>
        <begin position="70"/>
        <end position="91"/>
    </location>
</feature>
<dbReference type="PANTHER" id="PTHR37312:SF1">
    <property type="entry name" value="MEMBRANE-BOUND ACYLTRANSFERASE YKRP-RELATED"/>
    <property type="match status" value="1"/>
</dbReference>
<reference evidence="3 4" key="1">
    <citation type="submission" date="2018-08" db="EMBL/GenBank/DDBJ databases">
        <title>A genome reference for cultivated species of the human gut microbiota.</title>
        <authorList>
            <person name="Zou Y."/>
            <person name="Xue W."/>
            <person name="Luo G."/>
        </authorList>
    </citation>
    <scope>NUCLEOTIDE SEQUENCE [LARGE SCALE GENOMIC DNA]</scope>
    <source>
        <strain evidence="3 4">AM39-1</strain>
    </source>
</reference>
<name>A0A413XI84_BACUN</name>
<dbReference type="AlphaFoldDB" id="A0A413XI84"/>
<feature type="domain" description="Acyltransferase 3" evidence="2">
    <location>
        <begin position="7"/>
        <end position="85"/>
    </location>
</feature>
<dbReference type="EMBL" id="QSHA01000001">
    <property type="protein sequence ID" value="RHB77618.1"/>
    <property type="molecule type" value="Genomic_DNA"/>
</dbReference>
<dbReference type="Proteomes" id="UP000286114">
    <property type="component" value="Unassembled WGS sequence"/>
</dbReference>
<keyword evidence="1" id="KW-1133">Transmembrane helix</keyword>
<dbReference type="PANTHER" id="PTHR37312">
    <property type="entry name" value="MEMBRANE-BOUND ACYLTRANSFERASE YKRP-RELATED"/>
    <property type="match status" value="1"/>
</dbReference>
<keyword evidence="1" id="KW-0472">Membrane</keyword>
<dbReference type="GO" id="GO:0016747">
    <property type="term" value="F:acyltransferase activity, transferring groups other than amino-acyl groups"/>
    <property type="evidence" value="ECO:0007669"/>
    <property type="project" value="InterPro"/>
</dbReference>
<evidence type="ECO:0000313" key="3">
    <source>
        <dbReference type="EMBL" id="RHB77618.1"/>
    </source>
</evidence>
<dbReference type="RefSeq" id="WP_117588787.1">
    <property type="nucleotide sequence ID" value="NZ_JAQCQQ010000001.1"/>
</dbReference>
<dbReference type="Pfam" id="PF01757">
    <property type="entry name" value="Acyl_transf_3"/>
    <property type="match status" value="1"/>
</dbReference>
<evidence type="ECO:0000259" key="2">
    <source>
        <dbReference type="Pfam" id="PF01757"/>
    </source>
</evidence>
<dbReference type="InterPro" id="IPR002656">
    <property type="entry name" value="Acyl_transf_3_dom"/>
</dbReference>
<keyword evidence="1" id="KW-0812">Transmembrane</keyword>
<feature type="transmembrane region" description="Helical" evidence="1">
    <location>
        <begin position="31"/>
        <end position="49"/>
    </location>
</feature>
<sequence length="143" mass="16556">MATKRIDYIDAIKGFSVLWVVLYHFDLTGVAINAPLRLPLFFLVSGLFFRQRSYFKDFFIKKVNTLLVPFVFFWLFGITLQLLVQCVRYLFEGLFEFSILDKFIGLAKLFTVIPIDALEPNPLGVGGIWFLIGLFCFLEEIPL</sequence>
<evidence type="ECO:0000313" key="4">
    <source>
        <dbReference type="Proteomes" id="UP000286114"/>
    </source>
</evidence>
<comment type="caution">
    <text evidence="3">The sequence shown here is derived from an EMBL/GenBank/DDBJ whole genome shotgun (WGS) entry which is preliminary data.</text>
</comment>
<organism evidence="3 4">
    <name type="scientific">Bacteroides uniformis</name>
    <dbReference type="NCBI Taxonomy" id="820"/>
    <lineage>
        <taxon>Bacteria</taxon>
        <taxon>Pseudomonadati</taxon>
        <taxon>Bacteroidota</taxon>
        <taxon>Bacteroidia</taxon>
        <taxon>Bacteroidales</taxon>
        <taxon>Bacteroidaceae</taxon>
        <taxon>Bacteroides</taxon>
    </lineage>
</organism>
<accession>A0A413XI84</accession>
<dbReference type="InterPro" id="IPR052734">
    <property type="entry name" value="Nod_factor_acetyltransferase"/>
</dbReference>
<protein>
    <recommendedName>
        <fullName evidence="2">Acyltransferase 3 domain-containing protein</fullName>
    </recommendedName>
</protein>
<proteinExistence type="predicted"/>